<dbReference type="SUPFAM" id="SSF56059">
    <property type="entry name" value="Glutathione synthetase ATP-binding domain-like"/>
    <property type="match status" value="1"/>
</dbReference>
<dbReference type="Proteomes" id="UP000638313">
    <property type="component" value="Unassembled WGS sequence"/>
</dbReference>
<dbReference type="GO" id="GO:0005524">
    <property type="term" value="F:ATP binding"/>
    <property type="evidence" value="ECO:0007669"/>
    <property type="project" value="UniProtKB-UniRule"/>
</dbReference>
<comment type="caution">
    <text evidence="6">The sequence shown here is derived from an EMBL/GenBank/DDBJ whole genome shotgun (WGS) entry which is preliminary data.</text>
</comment>
<protein>
    <recommendedName>
        <fullName evidence="5">ATP-grasp domain-containing protein</fullName>
    </recommendedName>
</protein>
<evidence type="ECO:0000256" key="2">
    <source>
        <dbReference type="ARBA" id="ARBA00022741"/>
    </source>
</evidence>
<evidence type="ECO:0000259" key="5">
    <source>
        <dbReference type="PROSITE" id="PS50975"/>
    </source>
</evidence>
<dbReference type="PANTHER" id="PTHR43055">
    <property type="entry name" value="FORMATE-DEPENDENT PHOSPHORIBOSYLGLYCINAMIDE FORMYLTRANSFERASE"/>
    <property type="match status" value="1"/>
</dbReference>
<keyword evidence="2 4" id="KW-0547">Nucleotide-binding</keyword>
<proteinExistence type="predicted"/>
<dbReference type="Pfam" id="PF07478">
    <property type="entry name" value="Dala_Dala_lig_C"/>
    <property type="match status" value="1"/>
</dbReference>
<name>A0A919B8P1_9ACTN</name>
<organism evidence="6 7">
    <name type="scientific">Streptomyces mashuensis</name>
    <dbReference type="NCBI Taxonomy" id="33904"/>
    <lineage>
        <taxon>Bacteria</taxon>
        <taxon>Bacillati</taxon>
        <taxon>Actinomycetota</taxon>
        <taxon>Actinomycetes</taxon>
        <taxon>Kitasatosporales</taxon>
        <taxon>Streptomycetaceae</taxon>
        <taxon>Streptomyces</taxon>
    </lineage>
</organism>
<reference evidence="6" key="2">
    <citation type="submission" date="2020-09" db="EMBL/GenBank/DDBJ databases">
        <authorList>
            <person name="Sun Q."/>
            <person name="Ohkuma M."/>
        </authorList>
    </citation>
    <scope>NUCLEOTIDE SEQUENCE</scope>
    <source>
        <strain evidence="6">JCM 4059</strain>
    </source>
</reference>
<dbReference type="EMBL" id="BNBD01000014">
    <property type="protein sequence ID" value="GHF65561.1"/>
    <property type="molecule type" value="Genomic_DNA"/>
</dbReference>
<evidence type="ECO:0000256" key="3">
    <source>
        <dbReference type="ARBA" id="ARBA00022840"/>
    </source>
</evidence>
<dbReference type="PROSITE" id="PS50975">
    <property type="entry name" value="ATP_GRASP"/>
    <property type="match status" value="1"/>
</dbReference>
<dbReference type="GO" id="GO:0046872">
    <property type="term" value="F:metal ion binding"/>
    <property type="evidence" value="ECO:0007669"/>
    <property type="project" value="InterPro"/>
</dbReference>
<gene>
    <name evidence="6" type="ORF">GCM10010218_53830</name>
</gene>
<evidence type="ECO:0000256" key="4">
    <source>
        <dbReference type="PROSITE-ProRule" id="PRU00409"/>
    </source>
</evidence>
<reference evidence="6" key="1">
    <citation type="journal article" date="2014" name="Int. J. Syst. Evol. Microbiol.">
        <title>Complete genome sequence of Corynebacterium casei LMG S-19264T (=DSM 44701T), isolated from a smear-ripened cheese.</title>
        <authorList>
            <consortium name="US DOE Joint Genome Institute (JGI-PGF)"/>
            <person name="Walter F."/>
            <person name="Albersmeier A."/>
            <person name="Kalinowski J."/>
            <person name="Ruckert C."/>
        </authorList>
    </citation>
    <scope>NUCLEOTIDE SEQUENCE</scope>
    <source>
        <strain evidence="6">JCM 4059</strain>
    </source>
</reference>
<keyword evidence="7" id="KW-1185">Reference proteome</keyword>
<dbReference type="InterPro" id="IPR011095">
    <property type="entry name" value="Dala_Dala_lig_C"/>
</dbReference>
<dbReference type="PANTHER" id="PTHR43055:SF1">
    <property type="entry name" value="FORMATE-DEPENDENT PHOSPHORIBOSYLGLYCINAMIDE FORMYLTRANSFERASE"/>
    <property type="match status" value="1"/>
</dbReference>
<evidence type="ECO:0000313" key="7">
    <source>
        <dbReference type="Proteomes" id="UP000638313"/>
    </source>
</evidence>
<dbReference type="Gene3D" id="3.30.470.20">
    <property type="entry name" value="ATP-grasp fold, B domain"/>
    <property type="match status" value="1"/>
</dbReference>
<dbReference type="InterPro" id="IPR011761">
    <property type="entry name" value="ATP-grasp"/>
</dbReference>
<dbReference type="RefSeq" id="WP_190132311.1">
    <property type="nucleotide sequence ID" value="NZ_BNBD01000014.1"/>
</dbReference>
<keyword evidence="3 4" id="KW-0067">ATP-binding</keyword>
<sequence>MRVVVLGEFRADRLVAPLSSGGADVVVLGGTELGSLLGPDVACAQLPDSLSEQGTLRLLTGLGADVAVPNMGCYGQEQFLPVYAAAACRFRSEGKGMPAHPPGFAMLASDKTVLHRTARQRGWPVPQGRVCAEARAVREAVREIGLPVLVKEARSEFSVGRYYVRDAAHLDSVTDTVRFPVLVQQAVSGEEFGVELLTWQASTLAWPVASVGRLDGDCDPGRRVRVAPAALPAGAENELAATVHDIVRAFRPWGPWQIDFAVDEEGRLKVIELNGRLSGVSNMSWRSTGVDPHAAYARVVLGRPLPRRVRAARVVVELLVPNGVILPPVPAGLELTLFPGTPMNPAPCVRGYSRPVLGVPEHHADAAHAWLRALPPGTLLNTLDEAASQLDRGLRALRSGSTSLLA</sequence>
<dbReference type="GO" id="GO:0008716">
    <property type="term" value="F:D-alanine-D-alanine ligase activity"/>
    <property type="evidence" value="ECO:0007669"/>
    <property type="project" value="InterPro"/>
</dbReference>
<evidence type="ECO:0000256" key="1">
    <source>
        <dbReference type="ARBA" id="ARBA00022598"/>
    </source>
</evidence>
<accession>A0A919B8P1</accession>
<feature type="domain" description="ATP-grasp" evidence="5">
    <location>
        <begin position="115"/>
        <end position="301"/>
    </location>
</feature>
<dbReference type="AlphaFoldDB" id="A0A919B8P1"/>
<dbReference type="GO" id="GO:0005829">
    <property type="term" value="C:cytosol"/>
    <property type="evidence" value="ECO:0007669"/>
    <property type="project" value="TreeGrafter"/>
</dbReference>
<evidence type="ECO:0000313" key="6">
    <source>
        <dbReference type="EMBL" id="GHF65561.1"/>
    </source>
</evidence>
<keyword evidence="1" id="KW-0436">Ligase</keyword>